<gene>
    <name evidence="1" type="ORF">APZ42_016592</name>
</gene>
<accession>A0A165AHX4</accession>
<evidence type="ECO:0000313" key="1">
    <source>
        <dbReference type="EMBL" id="KZS17677.1"/>
    </source>
</evidence>
<comment type="caution">
    <text evidence="1">The sequence shown here is derived from an EMBL/GenBank/DDBJ whole genome shotgun (WGS) entry which is preliminary data.</text>
</comment>
<dbReference type="AlphaFoldDB" id="A0A165AHX4"/>
<proteinExistence type="predicted"/>
<name>A0A165AHX4_9CRUS</name>
<organism evidence="1 2">
    <name type="scientific">Daphnia magna</name>
    <dbReference type="NCBI Taxonomy" id="35525"/>
    <lineage>
        <taxon>Eukaryota</taxon>
        <taxon>Metazoa</taxon>
        <taxon>Ecdysozoa</taxon>
        <taxon>Arthropoda</taxon>
        <taxon>Crustacea</taxon>
        <taxon>Branchiopoda</taxon>
        <taxon>Diplostraca</taxon>
        <taxon>Cladocera</taxon>
        <taxon>Anomopoda</taxon>
        <taxon>Daphniidae</taxon>
        <taxon>Daphnia</taxon>
    </lineage>
</organism>
<dbReference type="Proteomes" id="UP000076858">
    <property type="component" value="Unassembled WGS sequence"/>
</dbReference>
<keyword evidence="2" id="KW-1185">Reference proteome</keyword>
<dbReference type="EMBL" id="LRGB01000626">
    <property type="protein sequence ID" value="KZS17677.1"/>
    <property type="molecule type" value="Genomic_DNA"/>
</dbReference>
<sequence>MNISSSSLFYCAVCVTHTHTQRCVCWKYLAIARVPVYVHQLKGGRPPVVFYRRKDGQGERRLFECSLQQGGHVNVIGYSYIDDPTERSKDKLTVRKNDRAFFSLFPKEKRCYQINNCIPLLTVNTINEWDICTQKDK</sequence>
<protein>
    <submittedName>
        <fullName evidence="1">Uncharacterized protein</fullName>
    </submittedName>
</protein>
<evidence type="ECO:0000313" key="2">
    <source>
        <dbReference type="Proteomes" id="UP000076858"/>
    </source>
</evidence>
<reference evidence="1 2" key="1">
    <citation type="submission" date="2016-03" db="EMBL/GenBank/DDBJ databases">
        <title>EvidentialGene: Evidence-directed Construction of Genes on Genomes.</title>
        <authorList>
            <person name="Gilbert D.G."/>
            <person name="Choi J.-H."/>
            <person name="Mockaitis K."/>
            <person name="Colbourne J."/>
            <person name="Pfrender M."/>
        </authorList>
    </citation>
    <scope>NUCLEOTIDE SEQUENCE [LARGE SCALE GENOMIC DNA]</scope>
    <source>
        <strain evidence="1 2">Xinb3</strain>
        <tissue evidence="1">Complete organism</tissue>
    </source>
</reference>